<reference evidence="1 2" key="1">
    <citation type="submission" date="2017-09" db="EMBL/GenBank/DDBJ databases">
        <title>The diverse metabolic capabilities of V. boronicumulans make it an excellent choice for continued studies on novel biodegradation.</title>
        <authorList>
            <person name="Sun S."/>
        </authorList>
    </citation>
    <scope>NUCLEOTIDE SEQUENCE [LARGE SCALE GENOMIC DNA]</scope>
    <source>
        <strain evidence="1 2">J1</strain>
    </source>
</reference>
<dbReference type="EMBL" id="CP023284">
    <property type="protein sequence ID" value="ATA56181.1"/>
    <property type="molecule type" value="Genomic_DNA"/>
</dbReference>
<organism evidence="1 2">
    <name type="scientific">Variovorax boronicumulans</name>
    <dbReference type="NCBI Taxonomy" id="436515"/>
    <lineage>
        <taxon>Bacteria</taxon>
        <taxon>Pseudomonadati</taxon>
        <taxon>Pseudomonadota</taxon>
        <taxon>Betaproteobacteria</taxon>
        <taxon>Burkholderiales</taxon>
        <taxon>Comamonadaceae</taxon>
        <taxon>Variovorax</taxon>
    </lineage>
</organism>
<proteinExistence type="predicted"/>
<dbReference type="KEGG" id="vbo:CKY39_25310"/>
<evidence type="ECO:0000313" key="1">
    <source>
        <dbReference type="EMBL" id="ATA56181.1"/>
    </source>
</evidence>
<accession>A0A250DQ09</accession>
<sequence length="139" mass="15265">MSFLQTLHTFGTIETTRSYSYSKHLDPVQRLRMNFTENAKRQIADVKSDAPLSPNAWVSKKALGGGRVQYKVSLRVGPRLIKLPEGTHVTIESKEKVIEFLEGAIAACNGGEFDELLVETSGKGKMPPTPAMDKAPMSS</sequence>
<dbReference type="Proteomes" id="UP000217154">
    <property type="component" value="Chromosome"/>
</dbReference>
<gene>
    <name evidence="1" type="ORF">CKY39_25310</name>
</gene>
<dbReference type="AlphaFoldDB" id="A0A250DQ09"/>
<protein>
    <submittedName>
        <fullName evidence="1">Uncharacterized protein</fullName>
    </submittedName>
</protein>
<evidence type="ECO:0000313" key="2">
    <source>
        <dbReference type="Proteomes" id="UP000217154"/>
    </source>
</evidence>
<dbReference type="RefSeq" id="WP_095746411.1">
    <property type="nucleotide sequence ID" value="NZ_CP023284.1"/>
</dbReference>
<name>A0A250DQ09_9BURK</name>